<dbReference type="EMBL" id="CP093366">
    <property type="protein sequence ID" value="UQS82452.1"/>
    <property type="molecule type" value="Genomic_DNA"/>
</dbReference>
<keyword evidence="5 15" id="KW-0808">Transferase</keyword>
<evidence type="ECO:0000256" key="3">
    <source>
        <dbReference type="ARBA" id="ARBA00022457"/>
    </source>
</evidence>
<keyword evidence="11 15" id="KW-0239">DNA-directed DNA polymerase</keyword>
<evidence type="ECO:0000256" key="10">
    <source>
        <dbReference type="ARBA" id="ARBA00022842"/>
    </source>
</evidence>
<evidence type="ECO:0000256" key="7">
    <source>
        <dbReference type="ARBA" id="ARBA00022705"/>
    </source>
</evidence>
<dbReference type="SUPFAM" id="SSF56672">
    <property type="entry name" value="DNA/RNA polymerases"/>
    <property type="match status" value="1"/>
</dbReference>
<evidence type="ECO:0000256" key="4">
    <source>
        <dbReference type="ARBA" id="ARBA00022490"/>
    </source>
</evidence>
<dbReference type="InterPro" id="IPR053848">
    <property type="entry name" value="IMS_HHH_1"/>
</dbReference>
<evidence type="ECO:0000256" key="5">
    <source>
        <dbReference type="ARBA" id="ARBA00022679"/>
    </source>
</evidence>
<sequence>MSFLDLPIVVNDQRQIIHVDMDAFYASVEEREHPAFRQKALVIAPDPRQHNGHGVITTANYKARQYGIGSAMPAIKALEQIPTEYLQFTDPHFDLYKQVSAQIHQIFAQVTAQWEPVAFDEAYLDVTHNNLGMCNPIQVAQWIQRRIKQDLHLTCSVGISYNKFLAKMASDYAKPFGRTVITSVQAMNFLAELPIAKFHGIGQAMQKKLAALGLETGRQLQQVPVEQLTQKLGKMGFVLYQRAHGMDDEPVHTKRQHKSISSERSFNRPVFNDQELTQILEQQAQQVATVLQQKQLRGQTVVLKVRTLEFVTYTRRKTLAHLTNDAQLIYQTSQQLFAQLALTNQPLRLLGIGVTNLTTQKFEEMTLF</sequence>
<dbReference type="InterPro" id="IPR022880">
    <property type="entry name" value="DNApol_IV"/>
</dbReference>
<dbReference type="HAMAP" id="MF_01113">
    <property type="entry name" value="DNApol_IV"/>
    <property type="match status" value="1"/>
</dbReference>
<comment type="subcellular location">
    <subcellularLocation>
        <location evidence="1 15">Cytoplasm</location>
    </subcellularLocation>
</comment>
<keyword evidence="13 15" id="KW-0234">DNA repair</keyword>
<dbReference type="GO" id="GO:0003887">
    <property type="term" value="F:DNA-directed DNA polymerase activity"/>
    <property type="evidence" value="ECO:0007669"/>
    <property type="project" value="UniProtKB-EC"/>
</dbReference>
<comment type="similarity">
    <text evidence="2 15">Belongs to the DNA polymerase type-Y family.</text>
</comment>
<keyword evidence="6 15" id="KW-0548">Nucleotidyltransferase</keyword>
<evidence type="ECO:0000256" key="13">
    <source>
        <dbReference type="ARBA" id="ARBA00023204"/>
    </source>
</evidence>
<keyword evidence="10 15" id="KW-0460">Magnesium</keyword>
<dbReference type="InterPro" id="IPR001126">
    <property type="entry name" value="UmuC"/>
</dbReference>
<keyword evidence="3 15" id="KW-0515">Mutator protein</keyword>
<evidence type="ECO:0000313" key="17">
    <source>
        <dbReference type="EMBL" id="UQS82452.1"/>
    </source>
</evidence>
<feature type="active site" evidence="15">
    <location>
        <position position="121"/>
    </location>
</feature>
<dbReference type="InterPro" id="IPR043502">
    <property type="entry name" value="DNA/RNA_pol_sf"/>
</dbReference>
<dbReference type="NCBIfam" id="NF002677">
    <property type="entry name" value="PRK02406.1"/>
    <property type="match status" value="1"/>
</dbReference>
<dbReference type="PANTHER" id="PTHR11076:SF33">
    <property type="entry name" value="DNA POLYMERASE KAPPA"/>
    <property type="match status" value="1"/>
</dbReference>
<dbReference type="Gene3D" id="1.10.150.20">
    <property type="entry name" value="5' to 3' exonuclease, C-terminal subdomain"/>
    <property type="match status" value="1"/>
</dbReference>
<dbReference type="Pfam" id="PF21999">
    <property type="entry name" value="IMS_HHH_1"/>
    <property type="match status" value="1"/>
</dbReference>
<feature type="domain" description="UmuC" evidence="16">
    <location>
        <begin position="16"/>
        <end position="202"/>
    </location>
</feature>
<dbReference type="EC" id="2.7.7.7" evidence="15"/>
<dbReference type="SUPFAM" id="SSF100879">
    <property type="entry name" value="Lesion bypass DNA polymerase (Y-family), little finger domain"/>
    <property type="match status" value="1"/>
</dbReference>
<protein>
    <recommendedName>
        <fullName evidence="15">DNA polymerase IV</fullName>
        <shortName evidence="15">Pol IV</shortName>
        <ecNumber evidence="15">2.7.7.7</ecNumber>
    </recommendedName>
</protein>
<dbReference type="RefSeq" id="WP_249514730.1">
    <property type="nucleotide sequence ID" value="NZ_CP093366.1"/>
</dbReference>
<keyword evidence="8 15" id="KW-0479">Metal-binding</keyword>
<dbReference type="Gene3D" id="3.30.70.270">
    <property type="match status" value="1"/>
</dbReference>
<dbReference type="PROSITE" id="PS50173">
    <property type="entry name" value="UMUC"/>
    <property type="match status" value="1"/>
</dbReference>
<proteinExistence type="inferred from homology"/>
<evidence type="ECO:0000256" key="1">
    <source>
        <dbReference type="ARBA" id="ARBA00004496"/>
    </source>
</evidence>
<keyword evidence="4 15" id="KW-0963">Cytoplasm</keyword>
<evidence type="ECO:0000256" key="11">
    <source>
        <dbReference type="ARBA" id="ARBA00022932"/>
    </source>
</evidence>
<gene>
    <name evidence="15 17" type="primary">dinB</name>
    <name evidence="17" type="ORF">MOO45_01855</name>
</gene>
<dbReference type="PANTHER" id="PTHR11076">
    <property type="entry name" value="DNA REPAIR POLYMERASE UMUC / TRANSFERASE FAMILY MEMBER"/>
    <property type="match status" value="1"/>
</dbReference>
<dbReference type="Pfam" id="PF00817">
    <property type="entry name" value="IMS"/>
    <property type="match status" value="1"/>
</dbReference>
<evidence type="ECO:0000256" key="6">
    <source>
        <dbReference type="ARBA" id="ARBA00022695"/>
    </source>
</evidence>
<reference evidence="17" key="1">
    <citation type="journal article" date="2022" name="Int. J. Syst. Evol. Microbiol.">
        <title>Apilactobacillus apisilvae sp. nov., Nicolia spurrieriana gen. nov. sp. nov., Bombilactobacillus folatiphilus sp. nov. and Bombilactobacillus thymidiniphilus sp. nov., four new lactic acid bacterial isolates from stingless bees Tetragonula carbonaria and Austroplebeia australis.</title>
        <authorList>
            <person name="Oliphant S.A."/>
            <person name="Watson-Haigh N.S."/>
            <person name="Sumby K.M."/>
            <person name="Gardner J."/>
            <person name="Groom S."/>
            <person name="Jiranek V."/>
        </authorList>
    </citation>
    <scope>NUCLEOTIDE SEQUENCE</scope>
    <source>
        <strain evidence="17">SG4_D2</strain>
    </source>
</reference>
<feature type="binding site" evidence="15">
    <location>
        <position position="20"/>
    </location>
    <ligand>
        <name>Mg(2+)</name>
        <dbReference type="ChEBI" id="CHEBI:18420"/>
    </ligand>
</feature>
<dbReference type="InterPro" id="IPR043128">
    <property type="entry name" value="Rev_trsase/Diguanyl_cyclase"/>
</dbReference>
<keyword evidence="9 15" id="KW-0227">DNA damage</keyword>
<dbReference type="CDD" id="cd03586">
    <property type="entry name" value="PolY_Pol_IV_kappa"/>
    <property type="match status" value="1"/>
</dbReference>
<evidence type="ECO:0000256" key="12">
    <source>
        <dbReference type="ARBA" id="ARBA00023125"/>
    </source>
</evidence>
<comment type="subunit">
    <text evidence="15">Monomer.</text>
</comment>
<evidence type="ECO:0000313" key="18">
    <source>
        <dbReference type="Proteomes" id="UP000831495"/>
    </source>
</evidence>
<comment type="catalytic activity">
    <reaction evidence="14 15">
        <text>DNA(n) + a 2'-deoxyribonucleoside 5'-triphosphate = DNA(n+1) + diphosphate</text>
        <dbReference type="Rhea" id="RHEA:22508"/>
        <dbReference type="Rhea" id="RHEA-COMP:17339"/>
        <dbReference type="Rhea" id="RHEA-COMP:17340"/>
        <dbReference type="ChEBI" id="CHEBI:33019"/>
        <dbReference type="ChEBI" id="CHEBI:61560"/>
        <dbReference type="ChEBI" id="CHEBI:173112"/>
        <dbReference type="EC" id="2.7.7.7"/>
    </reaction>
</comment>
<keyword evidence="12 15" id="KW-0238">DNA-binding</keyword>
<evidence type="ECO:0000256" key="2">
    <source>
        <dbReference type="ARBA" id="ARBA00010945"/>
    </source>
</evidence>
<evidence type="ECO:0000259" key="16">
    <source>
        <dbReference type="PROSITE" id="PS50173"/>
    </source>
</evidence>
<dbReference type="InterPro" id="IPR050116">
    <property type="entry name" value="DNA_polymerase-Y"/>
</dbReference>
<organism evidence="17 18">
    <name type="scientific">Bombilactobacillus folatiphilus</name>
    <dbReference type="NCBI Taxonomy" id="2923362"/>
    <lineage>
        <taxon>Bacteria</taxon>
        <taxon>Bacillati</taxon>
        <taxon>Bacillota</taxon>
        <taxon>Bacilli</taxon>
        <taxon>Lactobacillales</taxon>
        <taxon>Lactobacillaceae</taxon>
        <taxon>Bombilactobacillus</taxon>
    </lineage>
</organism>
<evidence type="ECO:0000256" key="8">
    <source>
        <dbReference type="ARBA" id="ARBA00022723"/>
    </source>
</evidence>
<name>A0ABY4PAZ7_9LACO</name>
<dbReference type="Pfam" id="PF11799">
    <property type="entry name" value="IMS_C"/>
    <property type="match status" value="1"/>
</dbReference>
<keyword evidence="7 15" id="KW-0235">DNA replication</keyword>
<evidence type="ECO:0000256" key="15">
    <source>
        <dbReference type="HAMAP-Rule" id="MF_01113"/>
    </source>
</evidence>
<feature type="binding site" evidence="15">
    <location>
        <position position="120"/>
    </location>
    <ligand>
        <name>Mg(2+)</name>
        <dbReference type="ChEBI" id="CHEBI:18420"/>
    </ligand>
</feature>
<dbReference type="Proteomes" id="UP000831495">
    <property type="component" value="Chromosome"/>
</dbReference>
<dbReference type="InterPro" id="IPR017961">
    <property type="entry name" value="DNA_pol_Y-fam_little_finger"/>
</dbReference>
<dbReference type="Gene3D" id="3.40.1170.60">
    <property type="match status" value="1"/>
</dbReference>
<dbReference type="Gene3D" id="3.30.1490.100">
    <property type="entry name" value="DNA polymerase, Y-family, little finger domain"/>
    <property type="match status" value="1"/>
</dbReference>
<evidence type="ECO:0000256" key="9">
    <source>
        <dbReference type="ARBA" id="ARBA00022763"/>
    </source>
</evidence>
<feature type="site" description="Substrate discrimination" evidence="15">
    <location>
        <position position="25"/>
    </location>
</feature>
<evidence type="ECO:0000256" key="14">
    <source>
        <dbReference type="ARBA" id="ARBA00049244"/>
    </source>
</evidence>
<accession>A0ABY4PAZ7</accession>
<comment type="function">
    <text evidence="15">Poorly processive, error-prone DNA polymerase involved in untargeted mutagenesis. Copies undamaged DNA at stalled replication forks, which arise in vivo from mismatched or misaligned primer ends. These misaligned primers can be extended by PolIV. Exhibits no 3'-5' exonuclease (proofreading) activity. May be involved in translesional synthesis, in conjunction with the beta clamp from PolIII.</text>
</comment>
<dbReference type="InterPro" id="IPR036775">
    <property type="entry name" value="DNA_pol_Y-fam_lit_finger_sf"/>
</dbReference>
<comment type="cofactor">
    <cofactor evidence="15">
        <name>Mg(2+)</name>
        <dbReference type="ChEBI" id="CHEBI:18420"/>
    </cofactor>
    <text evidence="15">Binds 2 magnesium ions per subunit.</text>
</comment>
<keyword evidence="18" id="KW-1185">Reference proteome</keyword>